<accession>L0I9P2</accession>
<keyword evidence="2" id="KW-0540">Nuclease</keyword>
<keyword evidence="3" id="KW-1185">Reference proteome</keyword>
<proteinExistence type="predicted"/>
<organism evidence="2 3">
    <name type="scientific">Halovivax ruber (strain DSM 18193 / JCM 13892 / XH-70)</name>
    <dbReference type="NCBI Taxonomy" id="797302"/>
    <lineage>
        <taxon>Archaea</taxon>
        <taxon>Methanobacteriati</taxon>
        <taxon>Methanobacteriota</taxon>
        <taxon>Stenosarchaea group</taxon>
        <taxon>Halobacteria</taxon>
        <taxon>Halobacteriales</taxon>
        <taxon>Natrialbaceae</taxon>
        <taxon>Halovivax</taxon>
    </lineage>
</organism>
<dbReference type="GO" id="GO:0004519">
    <property type="term" value="F:endonuclease activity"/>
    <property type="evidence" value="ECO:0007669"/>
    <property type="project" value="UniProtKB-KW"/>
</dbReference>
<dbReference type="PANTHER" id="PTHR34477:SF1">
    <property type="entry name" value="UPF0213 PROTEIN YHBQ"/>
    <property type="match status" value="1"/>
</dbReference>
<dbReference type="Gene3D" id="3.40.1440.10">
    <property type="entry name" value="GIY-YIG endonuclease"/>
    <property type="match status" value="1"/>
</dbReference>
<dbReference type="HOGENOM" id="CLU_135650_0_3_2"/>
<dbReference type="EMBL" id="CP003050">
    <property type="protein sequence ID" value="AGB14682.1"/>
    <property type="molecule type" value="Genomic_DNA"/>
</dbReference>
<dbReference type="SUPFAM" id="SSF82771">
    <property type="entry name" value="GIY-YIG endonuclease"/>
    <property type="match status" value="1"/>
</dbReference>
<keyword evidence="2" id="KW-0378">Hydrolase</keyword>
<dbReference type="PANTHER" id="PTHR34477">
    <property type="entry name" value="UPF0213 PROTEIN YHBQ"/>
    <property type="match status" value="1"/>
</dbReference>
<dbReference type="GeneID" id="14377457"/>
<dbReference type="InterPro" id="IPR000305">
    <property type="entry name" value="GIY-YIG_endonuc"/>
</dbReference>
<keyword evidence="2" id="KW-0255">Endonuclease</keyword>
<dbReference type="RefSeq" id="WP_015299385.1">
    <property type="nucleotide sequence ID" value="NC_019964.1"/>
</dbReference>
<name>L0I9P2_HALRX</name>
<evidence type="ECO:0000313" key="3">
    <source>
        <dbReference type="Proteomes" id="UP000010846"/>
    </source>
</evidence>
<dbReference type="InterPro" id="IPR050190">
    <property type="entry name" value="UPF0213_domain"/>
</dbReference>
<reference evidence="2" key="1">
    <citation type="submission" date="2011-09" db="EMBL/GenBank/DDBJ databases">
        <title>Complete sequence of Halovivax ruber XH-70.</title>
        <authorList>
            <consortium name="US DOE Joint Genome Institute"/>
            <person name="Lucas S."/>
            <person name="Han J."/>
            <person name="Lapidus A."/>
            <person name="Cheng J.-F."/>
            <person name="Goodwin L."/>
            <person name="Pitluck S."/>
            <person name="Peters L."/>
            <person name="Mikhailova N."/>
            <person name="Davenport K."/>
            <person name="Detter J.C."/>
            <person name="Han C."/>
            <person name="Tapia R."/>
            <person name="Land M."/>
            <person name="Hauser L."/>
            <person name="Kyrpides N."/>
            <person name="Ivanova N."/>
            <person name="Pagani I."/>
            <person name="Sproer C."/>
            <person name="Anderson I."/>
            <person name="Woyke T."/>
        </authorList>
    </citation>
    <scope>NUCLEOTIDE SEQUENCE</scope>
    <source>
        <strain evidence="2">XH-70</strain>
    </source>
</reference>
<dbReference type="OrthoDB" id="297764at2157"/>
<dbReference type="KEGG" id="hru:Halru_0028"/>
<evidence type="ECO:0000259" key="1">
    <source>
        <dbReference type="PROSITE" id="PS50164"/>
    </source>
</evidence>
<dbReference type="Pfam" id="PF01541">
    <property type="entry name" value="GIY-YIG"/>
    <property type="match status" value="1"/>
</dbReference>
<feature type="domain" description="GIY-YIG" evidence="1">
    <location>
        <begin position="2"/>
        <end position="77"/>
    </location>
</feature>
<dbReference type="CDD" id="cd10456">
    <property type="entry name" value="GIY-YIG_UPF0213"/>
    <property type="match status" value="1"/>
</dbReference>
<protein>
    <submittedName>
        <fullName evidence="2">Putative endonuclease containing a URI domain</fullName>
    </submittedName>
</protein>
<dbReference type="AlphaFoldDB" id="L0I9P2"/>
<dbReference type="Proteomes" id="UP000010846">
    <property type="component" value="Chromosome"/>
</dbReference>
<sequence>MSRHVVYVLHCADGTLYTGYTTDLDRRVAEHNAGEGAKYTRSRTPVEVVHVERFDSRSAAMSREYEIKQYSRRRKERLVGFS</sequence>
<dbReference type="eggNOG" id="arCOG04722">
    <property type="taxonomic scope" value="Archaea"/>
</dbReference>
<gene>
    <name evidence="2" type="ordered locus">Halru_0028</name>
</gene>
<dbReference type="PROSITE" id="PS50164">
    <property type="entry name" value="GIY_YIG"/>
    <property type="match status" value="1"/>
</dbReference>
<evidence type="ECO:0000313" key="2">
    <source>
        <dbReference type="EMBL" id="AGB14682.1"/>
    </source>
</evidence>
<dbReference type="InterPro" id="IPR035901">
    <property type="entry name" value="GIY-YIG_endonuc_sf"/>
</dbReference>